<comment type="caution">
    <text evidence="6">The sequence shown here is derived from an EMBL/GenBank/DDBJ whole genome shotgun (WGS) entry which is preliminary data.</text>
</comment>
<keyword evidence="3" id="KW-0804">Transcription</keyword>
<dbReference type="InterPro" id="IPR025996">
    <property type="entry name" value="MT1864/Rv1816-like_C"/>
</dbReference>
<dbReference type="SUPFAM" id="SSF48498">
    <property type="entry name" value="Tetracyclin repressor-like, C-terminal domain"/>
    <property type="match status" value="1"/>
</dbReference>
<dbReference type="RefSeq" id="WP_277835693.1">
    <property type="nucleotide sequence ID" value="NZ_JAAIVF010000008.1"/>
</dbReference>
<keyword evidence="7" id="KW-1185">Reference proteome</keyword>
<evidence type="ECO:0000256" key="3">
    <source>
        <dbReference type="ARBA" id="ARBA00023163"/>
    </source>
</evidence>
<keyword evidence="2 4" id="KW-0238">DNA-binding</keyword>
<evidence type="ECO:0000256" key="1">
    <source>
        <dbReference type="ARBA" id="ARBA00023015"/>
    </source>
</evidence>
<organism evidence="6 7">
    <name type="scientific">Speluncibacter jeojiensis</name>
    <dbReference type="NCBI Taxonomy" id="2710754"/>
    <lineage>
        <taxon>Bacteria</taxon>
        <taxon>Bacillati</taxon>
        <taxon>Actinomycetota</taxon>
        <taxon>Actinomycetes</taxon>
        <taxon>Mycobacteriales</taxon>
        <taxon>Speluncibacteraceae</taxon>
        <taxon>Speluncibacter</taxon>
    </lineage>
</organism>
<keyword evidence="1" id="KW-0805">Transcription regulation</keyword>
<protein>
    <submittedName>
        <fullName evidence="6">WHG domain-containing protein</fullName>
    </submittedName>
</protein>
<sequence>MEDNVYVTPSNIKDALVEAGITLLEETGSPDLGLREIARRAGVSHGAPRRWFPTHKALLAAIAAAGLRDLEAELHSDRTDPVEQILAFADAYIDFAVRRPAMFTLMFRHDLLEGSGADLREVSRPLFIRLVTLIERLESDHDATLSAAALWSGLHGIAVLAPTGALGLTVPDFDSRTLIRHMVSTELD</sequence>
<dbReference type="GO" id="GO:0003700">
    <property type="term" value="F:DNA-binding transcription factor activity"/>
    <property type="evidence" value="ECO:0007669"/>
    <property type="project" value="TreeGrafter"/>
</dbReference>
<name>A0A9X4LZF2_9ACTN</name>
<evidence type="ECO:0000256" key="2">
    <source>
        <dbReference type="ARBA" id="ARBA00023125"/>
    </source>
</evidence>
<dbReference type="GO" id="GO:0000976">
    <property type="term" value="F:transcription cis-regulatory region binding"/>
    <property type="evidence" value="ECO:0007669"/>
    <property type="project" value="TreeGrafter"/>
</dbReference>
<evidence type="ECO:0000256" key="4">
    <source>
        <dbReference type="PROSITE-ProRule" id="PRU00335"/>
    </source>
</evidence>
<evidence type="ECO:0000313" key="7">
    <source>
        <dbReference type="Proteomes" id="UP001152755"/>
    </source>
</evidence>
<gene>
    <name evidence="6" type="ORF">NVS88_11600</name>
</gene>
<accession>A0A9X4LZF2</accession>
<dbReference type="Pfam" id="PF13305">
    <property type="entry name" value="TetR_C_33"/>
    <property type="match status" value="1"/>
</dbReference>
<proteinExistence type="predicted"/>
<dbReference type="InterPro" id="IPR050109">
    <property type="entry name" value="HTH-type_TetR-like_transc_reg"/>
</dbReference>
<evidence type="ECO:0000313" key="6">
    <source>
        <dbReference type="EMBL" id="MDG3015195.1"/>
    </source>
</evidence>
<dbReference type="SUPFAM" id="SSF46689">
    <property type="entry name" value="Homeodomain-like"/>
    <property type="match status" value="1"/>
</dbReference>
<feature type="domain" description="HTH tetR-type" evidence="5">
    <location>
        <begin position="10"/>
        <end position="70"/>
    </location>
</feature>
<dbReference type="AlphaFoldDB" id="A0A9X4LZF2"/>
<dbReference type="PANTHER" id="PTHR30055">
    <property type="entry name" value="HTH-TYPE TRANSCRIPTIONAL REGULATOR RUTR"/>
    <property type="match status" value="1"/>
</dbReference>
<dbReference type="InterPro" id="IPR001647">
    <property type="entry name" value="HTH_TetR"/>
</dbReference>
<dbReference type="Gene3D" id="1.10.357.10">
    <property type="entry name" value="Tetracycline Repressor, domain 2"/>
    <property type="match status" value="1"/>
</dbReference>
<dbReference type="InterPro" id="IPR036271">
    <property type="entry name" value="Tet_transcr_reg_TetR-rel_C_sf"/>
</dbReference>
<dbReference type="InterPro" id="IPR009057">
    <property type="entry name" value="Homeodomain-like_sf"/>
</dbReference>
<dbReference type="EMBL" id="JANRHA010000007">
    <property type="protein sequence ID" value="MDG3015195.1"/>
    <property type="molecule type" value="Genomic_DNA"/>
</dbReference>
<reference evidence="6" key="1">
    <citation type="submission" date="2022-08" db="EMBL/GenBank/DDBJ databases">
        <title>Genome analysis of Corynebacteriales strain.</title>
        <authorList>
            <person name="Lee S.D."/>
        </authorList>
    </citation>
    <scope>NUCLEOTIDE SEQUENCE</scope>
    <source>
        <strain evidence="6">D3-21</strain>
    </source>
</reference>
<dbReference type="PANTHER" id="PTHR30055:SF220">
    <property type="entry name" value="TETR-FAMILY REGULATORY PROTEIN"/>
    <property type="match status" value="1"/>
</dbReference>
<dbReference type="PROSITE" id="PS50977">
    <property type="entry name" value="HTH_TETR_2"/>
    <property type="match status" value="1"/>
</dbReference>
<evidence type="ECO:0000259" key="5">
    <source>
        <dbReference type="PROSITE" id="PS50977"/>
    </source>
</evidence>
<dbReference type="Proteomes" id="UP001152755">
    <property type="component" value="Unassembled WGS sequence"/>
</dbReference>
<feature type="DNA-binding region" description="H-T-H motif" evidence="4">
    <location>
        <begin position="33"/>
        <end position="52"/>
    </location>
</feature>